<dbReference type="RefSeq" id="WP_226184740.1">
    <property type="nucleotide sequence ID" value="NZ_JAJADQ010000004.1"/>
</dbReference>
<organism evidence="3 4">
    <name type="scientific">Hymenobacter nitidus</name>
    <dbReference type="NCBI Taxonomy" id="2880929"/>
    <lineage>
        <taxon>Bacteria</taxon>
        <taxon>Pseudomonadati</taxon>
        <taxon>Bacteroidota</taxon>
        <taxon>Cytophagia</taxon>
        <taxon>Cytophagales</taxon>
        <taxon>Hymenobacteraceae</taxon>
        <taxon>Hymenobacter</taxon>
    </lineage>
</organism>
<dbReference type="Pfam" id="PF08327">
    <property type="entry name" value="AHSA1"/>
    <property type="match status" value="1"/>
</dbReference>
<evidence type="ECO:0000313" key="3">
    <source>
        <dbReference type="EMBL" id="MCB2377600.1"/>
    </source>
</evidence>
<dbReference type="Proteomes" id="UP001165297">
    <property type="component" value="Unassembled WGS sequence"/>
</dbReference>
<evidence type="ECO:0000313" key="4">
    <source>
        <dbReference type="Proteomes" id="UP001165297"/>
    </source>
</evidence>
<keyword evidence="4" id="KW-1185">Reference proteome</keyword>
<dbReference type="Gene3D" id="3.30.530.20">
    <property type="match status" value="1"/>
</dbReference>
<dbReference type="EMBL" id="JAJADQ010000004">
    <property type="protein sequence ID" value="MCB2377600.1"/>
    <property type="molecule type" value="Genomic_DNA"/>
</dbReference>
<evidence type="ECO:0000259" key="2">
    <source>
        <dbReference type="Pfam" id="PF08327"/>
    </source>
</evidence>
<dbReference type="SUPFAM" id="SSF55961">
    <property type="entry name" value="Bet v1-like"/>
    <property type="match status" value="1"/>
</dbReference>
<protein>
    <submittedName>
        <fullName evidence="3">SRPBCC domain-containing protein</fullName>
    </submittedName>
</protein>
<accession>A0ABS8AEF4</accession>
<comment type="similarity">
    <text evidence="1">Belongs to the AHA1 family.</text>
</comment>
<proteinExistence type="inferred from homology"/>
<reference evidence="3" key="1">
    <citation type="submission" date="2021-10" db="EMBL/GenBank/DDBJ databases">
        <authorList>
            <person name="Dean J.D."/>
            <person name="Kim M.K."/>
            <person name="Newey C.N."/>
            <person name="Stoker T.S."/>
            <person name="Thompson D.W."/>
            <person name="Grose J.H."/>
        </authorList>
    </citation>
    <scope>NUCLEOTIDE SEQUENCE</scope>
    <source>
        <strain evidence="3">BT635</strain>
    </source>
</reference>
<name>A0ABS8AEF4_9BACT</name>
<feature type="domain" description="Activator of Hsp90 ATPase homologue 1/2-like C-terminal" evidence="2">
    <location>
        <begin position="11"/>
        <end position="141"/>
    </location>
</feature>
<evidence type="ECO:0000256" key="1">
    <source>
        <dbReference type="ARBA" id="ARBA00006817"/>
    </source>
</evidence>
<comment type="caution">
    <text evidence="3">The sequence shown here is derived from an EMBL/GenBank/DDBJ whole genome shotgun (WGS) entry which is preliminary data.</text>
</comment>
<dbReference type="InterPro" id="IPR023393">
    <property type="entry name" value="START-like_dom_sf"/>
</dbReference>
<dbReference type="InterPro" id="IPR013538">
    <property type="entry name" value="ASHA1/2-like_C"/>
</dbReference>
<sequence length="145" mass="16246">MKKACFSTMINAPKEKVWQVLWDEQTYGTWTAAFGENSRAISDWQEGSKILFVAGNGGGMHSVIDKKTAPDFISFKHLGEVKNGQELPPDEKTRSWAGALENYTLTQIGNTTELAVEMDISEDQHAYFAERFLQALEKVKELAEA</sequence>
<gene>
    <name evidence="3" type="ORF">LGH70_08400</name>
</gene>